<dbReference type="InterPro" id="IPR036291">
    <property type="entry name" value="NAD(P)-bd_dom_sf"/>
</dbReference>
<dbReference type="InterPro" id="IPR011032">
    <property type="entry name" value="GroES-like_sf"/>
</dbReference>
<feature type="domain" description="Enoyl reductase (ER)" evidence="2">
    <location>
        <begin position="11"/>
        <end position="304"/>
    </location>
</feature>
<organism evidence="3 4">
    <name type="scientific">Rhodococcus pyridinivorans KG-16</name>
    <dbReference type="NCBI Taxonomy" id="1441730"/>
    <lineage>
        <taxon>Bacteria</taxon>
        <taxon>Bacillati</taxon>
        <taxon>Actinomycetota</taxon>
        <taxon>Actinomycetes</taxon>
        <taxon>Mycobacteriales</taxon>
        <taxon>Nocardiaceae</taxon>
        <taxon>Rhodococcus</taxon>
    </lineage>
</organism>
<dbReference type="PANTHER" id="PTHR44154">
    <property type="entry name" value="QUINONE OXIDOREDUCTASE"/>
    <property type="match status" value="1"/>
</dbReference>
<dbReference type="GO" id="GO:0016491">
    <property type="term" value="F:oxidoreductase activity"/>
    <property type="evidence" value="ECO:0007669"/>
    <property type="project" value="InterPro"/>
</dbReference>
<evidence type="ECO:0000313" key="4">
    <source>
        <dbReference type="Proteomes" id="UP000053060"/>
    </source>
</evidence>
<comment type="caution">
    <text evidence="3">The sequence shown here is derived from an EMBL/GenBank/DDBJ whole genome shotgun (WGS) entry which is preliminary data.</text>
</comment>
<dbReference type="SUPFAM" id="SSF50129">
    <property type="entry name" value="GroES-like"/>
    <property type="match status" value="1"/>
</dbReference>
<dbReference type="PANTHER" id="PTHR44154:SF1">
    <property type="entry name" value="QUINONE OXIDOREDUCTASE"/>
    <property type="match status" value="1"/>
</dbReference>
<reference evidence="3 4" key="2">
    <citation type="journal article" date="2016" name="Genome Announc.">
        <title>Draft Genome Sequence of a Versatile Hydrocarbon-Degrading Bacterium, Rhodococcus pyridinivorans Strain KG-16, Collected from Oil Fields in India.</title>
        <authorList>
            <person name="Aggarwal R.K."/>
            <person name="Dawar C."/>
            <person name="Phanindranath R."/>
            <person name="Mutnuri L."/>
            <person name="Dayal A.M."/>
        </authorList>
    </citation>
    <scope>NUCLEOTIDE SEQUENCE [LARGE SCALE GENOMIC DNA]</scope>
    <source>
        <strain evidence="3 4">KG-16</strain>
    </source>
</reference>
<dbReference type="SMART" id="SM00829">
    <property type="entry name" value="PKS_ER"/>
    <property type="match status" value="1"/>
</dbReference>
<dbReference type="CDD" id="cd05289">
    <property type="entry name" value="MDR_like_2"/>
    <property type="match status" value="1"/>
</dbReference>
<reference evidence="4" key="1">
    <citation type="submission" date="2015-01" db="EMBL/GenBank/DDBJ databases">
        <title>Draft genome sequence of Rhodococcus pyridinivorans strain KG-16, a hydrocarbon-degrading bacterium.</title>
        <authorList>
            <person name="Aggarwal R.K."/>
            <person name="Dawar C."/>
        </authorList>
    </citation>
    <scope>NUCLEOTIDE SEQUENCE [LARGE SCALE GENOMIC DNA]</scope>
    <source>
        <strain evidence="4">KG-16</strain>
    </source>
</reference>
<evidence type="ECO:0000256" key="1">
    <source>
        <dbReference type="ARBA" id="ARBA00022857"/>
    </source>
</evidence>
<dbReference type="Gene3D" id="3.40.50.720">
    <property type="entry name" value="NAD(P)-binding Rossmann-like Domain"/>
    <property type="match status" value="1"/>
</dbReference>
<dbReference type="Pfam" id="PF13602">
    <property type="entry name" value="ADH_zinc_N_2"/>
    <property type="match status" value="1"/>
</dbReference>
<dbReference type="RefSeq" id="WP_060654779.1">
    <property type="nucleotide sequence ID" value="NZ_AZXY01000019.1"/>
</dbReference>
<name>A0A0V9UEE7_9NOCA</name>
<dbReference type="Pfam" id="PF08240">
    <property type="entry name" value="ADH_N"/>
    <property type="match status" value="1"/>
</dbReference>
<dbReference type="AlphaFoldDB" id="A0A0V9UEE7"/>
<keyword evidence="1" id="KW-0521">NADP</keyword>
<accession>A0A0V9UEE7</accession>
<dbReference type="Gene3D" id="3.90.180.10">
    <property type="entry name" value="Medium-chain alcohol dehydrogenases, catalytic domain"/>
    <property type="match status" value="1"/>
</dbReference>
<protein>
    <submittedName>
        <fullName evidence="3">NADPH:quinone reductase</fullName>
    </submittedName>
</protein>
<dbReference type="SUPFAM" id="SSF51735">
    <property type="entry name" value="NAD(P)-binding Rossmann-fold domains"/>
    <property type="match status" value="1"/>
</dbReference>
<gene>
    <name evidence="3" type="ORF">Z045_24195</name>
</gene>
<evidence type="ECO:0000259" key="2">
    <source>
        <dbReference type="SMART" id="SM00829"/>
    </source>
</evidence>
<dbReference type="Proteomes" id="UP000053060">
    <property type="component" value="Unassembled WGS sequence"/>
</dbReference>
<dbReference type="InterPro" id="IPR013154">
    <property type="entry name" value="ADH-like_N"/>
</dbReference>
<evidence type="ECO:0000313" key="3">
    <source>
        <dbReference type="EMBL" id="KSZ56215.1"/>
    </source>
</evidence>
<dbReference type="InterPro" id="IPR051603">
    <property type="entry name" value="Zinc-ADH_QOR/CCCR"/>
</dbReference>
<proteinExistence type="predicted"/>
<sequence length="307" mass="31118">MARAYGFVEYGGPETQQLFDTPVPSPGPGQLLVAVRAAGVNPADWKVRSGRRTGSVTVHFPAVLGREVAGVVEAAGPDTGFRPGDAVFGATAEGYGGYAEYTLVDARAAALVPQAVPFEVAATLAVAAGTAFDIVEHLEIVDADTVLVLGAGGGVGSAATQLAHAAGAAVLGVASAGKRDLVESCGGMWIQSGDGFDARVAATAELCGAVTAVVDLVGGDVLERAVALTRAPERVVSVADPARAEELGGSGITRRRTREVFEQVVALVERGVLTPRIERTFPLADAGAALELVESGHTGGKIVVTLP</sequence>
<dbReference type="PATRIC" id="fig|1441730.3.peg.5083"/>
<dbReference type="InterPro" id="IPR020843">
    <property type="entry name" value="ER"/>
</dbReference>
<dbReference type="EMBL" id="AZXY01000019">
    <property type="protein sequence ID" value="KSZ56215.1"/>
    <property type="molecule type" value="Genomic_DNA"/>
</dbReference>